<dbReference type="CDD" id="cd00838">
    <property type="entry name" value="MPP_superfamily"/>
    <property type="match status" value="1"/>
</dbReference>
<dbReference type="InterPro" id="IPR004843">
    <property type="entry name" value="Calcineurin-like_PHP"/>
</dbReference>
<dbReference type="PANTHER" id="PTHR42850">
    <property type="entry name" value="METALLOPHOSPHOESTERASE"/>
    <property type="match status" value="1"/>
</dbReference>
<dbReference type="InterPro" id="IPR029052">
    <property type="entry name" value="Metallo-depent_PP-like"/>
</dbReference>
<feature type="domain" description="Calcineurin-like phosphoesterase" evidence="1">
    <location>
        <begin position="1"/>
        <end position="89"/>
    </location>
</feature>
<dbReference type="Proteomes" id="UP000279422">
    <property type="component" value="Unassembled WGS sequence"/>
</dbReference>
<accession>A0A497E3S0</accession>
<organism evidence="2 3">
    <name type="scientific">Aerophobetes bacterium</name>
    <dbReference type="NCBI Taxonomy" id="2030807"/>
    <lineage>
        <taxon>Bacteria</taxon>
        <taxon>Candidatus Aerophobota</taxon>
    </lineage>
</organism>
<protein>
    <submittedName>
        <fullName evidence="2">Metallophosphoesterase</fullName>
    </submittedName>
</protein>
<comment type="caution">
    <text evidence="2">The sequence shown here is derived from an EMBL/GenBank/DDBJ whole genome shotgun (WGS) entry which is preliminary data.</text>
</comment>
<evidence type="ECO:0000313" key="3">
    <source>
        <dbReference type="Proteomes" id="UP000279422"/>
    </source>
</evidence>
<dbReference type="PANTHER" id="PTHR42850:SF2">
    <property type="entry name" value="BLL5683 PROTEIN"/>
    <property type="match status" value="1"/>
</dbReference>
<dbReference type="EMBL" id="QMPZ01000157">
    <property type="protein sequence ID" value="RLE07566.1"/>
    <property type="molecule type" value="Genomic_DNA"/>
</dbReference>
<proteinExistence type="predicted"/>
<dbReference type="Pfam" id="PF00149">
    <property type="entry name" value="Metallophos"/>
    <property type="match status" value="1"/>
</dbReference>
<gene>
    <name evidence="2" type="ORF">DRJ00_07865</name>
</gene>
<evidence type="ECO:0000259" key="1">
    <source>
        <dbReference type="Pfam" id="PF00149"/>
    </source>
</evidence>
<name>A0A497E3S0_UNCAE</name>
<sequence length="99" mass="11521">MRYGIIADVHSNLEALRAVLDILKEEDIDRFLCLGDIVGYGASPNECVEQIRRLKSEVVIGNHEWGVLHPEILPFFNPVARQAIEWTRKELFWENLKYL</sequence>
<dbReference type="AlphaFoldDB" id="A0A497E3S0"/>
<dbReference type="InterPro" id="IPR050126">
    <property type="entry name" value="Ap4A_hydrolase"/>
</dbReference>
<dbReference type="Gene3D" id="3.60.21.10">
    <property type="match status" value="1"/>
</dbReference>
<evidence type="ECO:0000313" key="2">
    <source>
        <dbReference type="EMBL" id="RLE07566.1"/>
    </source>
</evidence>
<dbReference type="SUPFAM" id="SSF56300">
    <property type="entry name" value="Metallo-dependent phosphatases"/>
    <property type="match status" value="1"/>
</dbReference>
<reference evidence="2 3" key="1">
    <citation type="submission" date="2018-06" db="EMBL/GenBank/DDBJ databases">
        <title>Extensive metabolic versatility and redundancy in microbially diverse, dynamic hydrothermal sediments.</title>
        <authorList>
            <person name="Dombrowski N."/>
            <person name="Teske A."/>
            <person name="Baker B.J."/>
        </authorList>
    </citation>
    <scope>NUCLEOTIDE SEQUENCE [LARGE SCALE GENOMIC DNA]</scope>
    <source>
        <strain evidence="2">B47_G16</strain>
    </source>
</reference>
<feature type="non-terminal residue" evidence="2">
    <location>
        <position position="99"/>
    </location>
</feature>
<dbReference type="GO" id="GO:0005737">
    <property type="term" value="C:cytoplasm"/>
    <property type="evidence" value="ECO:0007669"/>
    <property type="project" value="TreeGrafter"/>
</dbReference>
<dbReference type="GO" id="GO:0016791">
    <property type="term" value="F:phosphatase activity"/>
    <property type="evidence" value="ECO:0007669"/>
    <property type="project" value="TreeGrafter"/>
</dbReference>